<feature type="transmembrane region" description="Helical" evidence="6">
    <location>
        <begin position="342"/>
        <end position="375"/>
    </location>
</feature>
<feature type="transmembrane region" description="Helical" evidence="6">
    <location>
        <begin position="65"/>
        <end position="82"/>
    </location>
</feature>
<dbReference type="Proteomes" id="UP000284120">
    <property type="component" value="Unassembled WGS sequence"/>
</dbReference>
<comment type="subcellular location">
    <subcellularLocation>
        <location evidence="1">Cell membrane</location>
        <topology evidence="1">Multi-pass membrane protein</topology>
    </subcellularLocation>
</comment>
<dbReference type="PANTHER" id="PTHR30619">
    <property type="entry name" value="DNA INTERNALIZATION/COMPETENCE PROTEIN COMEC/REC2"/>
    <property type="match status" value="1"/>
</dbReference>
<keyword evidence="3 6" id="KW-0812">Transmembrane</keyword>
<feature type="transmembrane region" description="Helical" evidence="6">
    <location>
        <begin position="481"/>
        <end position="502"/>
    </location>
</feature>
<dbReference type="PANTHER" id="PTHR30619:SF1">
    <property type="entry name" value="RECOMBINATION PROTEIN 2"/>
    <property type="match status" value="1"/>
</dbReference>
<feature type="domain" description="DUF4131" evidence="8">
    <location>
        <begin position="40"/>
        <end position="198"/>
    </location>
</feature>
<feature type="domain" description="ComEC/Rec2-related protein" evidence="7">
    <location>
        <begin position="240"/>
        <end position="499"/>
    </location>
</feature>
<evidence type="ECO:0000256" key="2">
    <source>
        <dbReference type="ARBA" id="ARBA00022475"/>
    </source>
</evidence>
<evidence type="ECO:0000256" key="6">
    <source>
        <dbReference type="SAM" id="Phobius"/>
    </source>
</evidence>
<protein>
    <submittedName>
        <fullName evidence="9">ComEC family competence protein</fullName>
    </submittedName>
</protein>
<feature type="transmembrane region" description="Helical" evidence="6">
    <location>
        <begin position="260"/>
        <end position="279"/>
    </location>
</feature>
<keyword evidence="2" id="KW-1003">Cell membrane</keyword>
<dbReference type="AlphaFoldDB" id="A0A3S3PPZ9"/>
<proteinExistence type="predicted"/>
<feature type="transmembrane region" description="Helical" evidence="6">
    <location>
        <begin position="313"/>
        <end position="330"/>
    </location>
</feature>
<dbReference type="InterPro" id="IPR052159">
    <property type="entry name" value="Competence_DNA_uptake"/>
</dbReference>
<keyword evidence="4 6" id="KW-1133">Transmembrane helix</keyword>
<dbReference type="GO" id="GO:0005886">
    <property type="term" value="C:plasma membrane"/>
    <property type="evidence" value="ECO:0007669"/>
    <property type="project" value="UniProtKB-SubCell"/>
</dbReference>
<evidence type="ECO:0000256" key="5">
    <source>
        <dbReference type="ARBA" id="ARBA00023136"/>
    </source>
</evidence>
<dbReference type="OrthoDB" id="9761531at2"/>
<dbReference type="InterPro" id="IPR004477">
    <property type="entry name" value="ComEC_N"/>
</dbReference>
<evidence type="ECO:0000259" key="7">
    <source>
        <dbReference type="Pfam" id="PF03772"/>
    </source>
</evidence>
<evidence type="ECO:0000313" key="10">
    <source>
        <dbReference type="Proteomes" id="UP000284120"/>
    </source>
</evidence>
<dbReference type="Pfam" id="PF03772">
    <property type="entry name" value="Competence"/>
    <property type="match status" value="1"/>
</dbReference>
<evidence type="ECO:0000256" key="1">
    <source>
        <dbReference type="ARBA" id="ARBA00004651"/>
    </source>
</evidence>
<accession>A0A3S3PPZ9</accession>
<feature type="transmembrane region" description="Helical" evidence="6">
    <location>
        <begin position="509"/>
        <end position="526"/>
    </location>
</feature>
<comment type="caution">
    <text evidence="9">The sequence shown here is derived from an EMBL/GenBank/DDBJ whole genome shotgun (WGS) entry which is preliminary data.</text>
</comment>
<evidence type="ECO:0000313" key="9">
    <source>
        <dbReference type="EMBL" id="RWU10263.1"/>
    </source>
</evidence>
<evidence type="ECO:0000259" key="8">
    <source>
        <dbReference type="Pfam" id="PF13567"/>
    </source>
</evidence>
<keyword evidence="5 6" id="KW-0472">Membrane</keyword>
<reference evidence="9 10" key="1">
    <citation type="submission" date="2018-06" db="EMBL/GenBank/DDBJ databases">
        <title>Pedobacter endophyticus sp. nov., an endophytic bacterium isolated from a leaf of Triticum aestivum.</title>
        <authorList>
            <person name="Zhang L."/>
        </authorList>
    </citation>
    <scope>NUCLEOTIDE SEQUENCE [LARGE SCALE GENOMIC DNA]</scope>
    <source>
        <strain evidence="9 10">CM134L-2</strain>
    </source>
</reference>
<gene>
    <name evidence="9" type="ORF">DPV69_02650</name>
</gene>
<feature type="transmembrane region" description="Helical" evidence="6">
    <location>
        <begin position="428"/>
        <end position="461"/>
    </location>
</feature>
<feature type="transmembrane region" description="Helical" evidence="6">
    <location>
        <begin position="395"/>
        <end position="416"/>
    </location>
</feature>
<evidence type="ECO:0000256" key="3">
    <source>
        <dbReference type="ARBA" id="ARBA00022692"/>
    </source>
</evidence>
<feature type="transmembrane region" description="Helical" evidence="6">
    <location>
        <begin position="7"/>
        <end position="26"/>
    </location>
</feature>
<organism evidence="9 10">
    <name type="scientific">Pedobacter chitinilyticus</name>
    <dbReference type="NCBI Taxonomy" id="2233776"/>
    <lineage>
        <taxon>Bacteria</taxon>
        <taxon>Pseudomonadati</taxon>
        <taxon>Bacteroidota</taxon>
        <taxon>Sphingobacteriia</taxon>
        <taxon>Sphingobacteriales</taxon>
        <taxon>Sphingobacteriaceae</taxon>
        <taxon>Pedobacter</taxon>
    </lineage>
</organism>
<sequence length="695" mass="80832">MIFKSEIVFVKLLFPFSLGITLAYHFQDQQLLRILQYTLTSLIGFAVLIHSYYKKLKGWNFKKTIASFYYLLFFCLGIYLSLANTDFLNADYFGRKNYPYLKGWINSEPQQNNQILRFELSINEGFINQKTDRCTGKLLIALKLDSLKSIKLNYGDELIISTNYLHVEPPYNPAEFNFKQWLAAKNIYHQSFIKQEQLIKTNQDQGNSLVKYALTLRQKLVNVYRKLIHNDEAFAVASTLILGYRADLSKETLAAYSKTGTIHALSVSGMHVGLIYIMLNWCLAFLNRKKFGQILKTLVICSLIWYYSLLTGFSPSVLRSAIMITVFIFAKQLNRGNNSYNVLAFTAFILLVFSPFLIWDVGFQLSFLAVFGLVYFQPKIYKWFYFKQVWADKLWSTIAMSLAAQLATLPLSIYYFHQFPIYFIISNLFILIPITLLMYSGIAILVLHIYFVAPAFEWLIIFTNKGLKWIAELPYAGITEIWLNQWQLILLFLLIGTLSIGLSNYKKNFLFVGFFIWLILQSSLSFQKIKSTKQSEAIFFSLRKNYAAAFIEGNHCILVTDLEMNNRNFEFFVKPALDQKHIDSIKFVKWEEEFSAPNFIKKGKQLISKGKRFLLMDETFNGQKIVNRLSFDFIWAHNTPKQKIELLNKEINFKAIIMDASNKDYLISKFELQANLLNLPIHILKKQPAIMLNQK</sequence>
<feature type="transmembrane region" description="Helical" evidence="6">
    <location>
        <begin position="32"/>
        <end position="53"/>
    </location>
</feature>
<name>A0A3S3PPZ9_9SPHI</name>
<dbReference type="EMBL" id="SAYW01000001">
    <property type="protein sequence ID" value="RWU10263.1"/>
    <property type="molecule type" value="Genomic_DNA"/>
</dbReference>
<dbReference type="InterPro" id="IPR025405">
    <property type="entry name" value="DUF4131"/>
</dbReference>
<dbReference type="NCBIfam" id="TIGR00360">
    <property type="entry name" value="ComEC_N-term"/>
    <property type="match status" value="1"/>
</dbReference>
<dbReference type="Pfam" id="PF13567">
    <property type="entry name" value="DUF4131"/>
    <property type="match status" value="1"/>
</dbReference>
<evidence type="ECO:0000256" key="4">
    <source>
        <dbReference type="ARBA" id="ARBA00022989"/>
    </source>
</evidence>
<keyword evidence="10" id="KW-1185">Reference proteome</keyword>